<dbReference type="Proteomes" id="UP000001916">
    <property type="component" value="Plasmid pMESIL02"/>
</dbReference>
<evidence type="ECO:0000256" key="1">
    <source>
        <dbReference type="SAM" id="SignalP"/>
    </source>
</evidence>
<feature type="signal peptide" evidence="1">
    <location>
        <begin position="1"/>
        <end position="20"/>
    </location>
</feature>
<keyword evidence="1" id="KW-0732">Signal</keyword>
<dbReference type="KEGG" id="msv:Mesil_3601"/>
<dbReference type="RefSeq" id="WP_013159865.1">
    <property type="nucleotide sequence ID" value="NC_014214.1"/>
</dbReference>
<dbReference type="EMBL" id="CP002044">
    <property type="protein sequence ID" value="ADH65391.1"/>
    <property type="molecule type" value="Genomic_DNA"/>
</dbReference>
<geneLocation type="plasmid" evidence="2 3">
    <name>pMESIL02</name>
</geneLocation>
<keyword evidence="3" id="KW-1185">Reference proteome</keyword>
<evidence type="ECO:0000313" key="2">
    <source>
        <dbReference type="EMBL" id="ADH65391.1"/>
    </source>
</evidence>
<reference evidence="2 3" key="1">
    <citation type="journal article" date="2010" name="Stand. Genomic Sci.">
        <title>Complete genome sequence of Meiothermus silvanus type strain (VI-R2).</title>
        <authorList>
            <person name="Sikorski J."/>
            <person name="Tindall B.J."/>
            <person name="Lowry S."/>
            <person name="Lucas S."/>
            <person name="Nolan M."/>
            <person name="Copeland A."/>
            <person name="Glavina Del Rio T."/>
            <person name="Tice H."/>
            <person name="Cheng J.F."/>
            <person name="Han C."/>
            <person name="Pitluck S."/>
            <person name="Liolios K."/>
            <person name="Ivanova N."/>
            <person name="Mavromatis K."/>
            <person name="Mikhailova N."/>
            <person name="Pati A."/>
            <person name="Goodwin L."/>
            <person name="Chen A."/>
            <person name="Palaniappan K."/>
            <person name="Land M."/>
            <person name="Hauser L."/>
            <person name="Chang Y.J."/>
            <person name="Jeffries C.D."/>
            <person name="Rohde M."/>
            <person name="Goker M."/>
            <person name="Woyke T."/>
            <person name="Bristow J."/>
            <person name="Eisen J.A."/>
            <person name="Markowitz V."/>
            <person name="Hugenholtz P."/>
            <person name="Kyrpides N.C."/>
            <person name="Klenk H.P."/>
            <person name="Lapidus A."/>
        </authorList>
    </citation>
    <scope>NUCLEOTIDE SEQUENCE [LARGE SCALE GENOMIC DNA]</scope>
    <source>
        <strain evidence="3">ATCC 700542 / DSM 9946 / VI-R2</strain>
        <plasmid evidence="3">Plasmid pMESIL02</plasmid>
    </source>
</reference>
<dbReference type="PROSITE" id="PS51257">
    <property type="entry name" value="PROKAR_LIPOPROTEIN"/>
    <property type="match status" value="1"/>
</dbReference>
<dbReference type="AlphaFoldDB" id="D7BJN5"/>
<dbReference type="OrthoDB" id="34252at2"/>
<feature type="chain" id="PRO_5003093251" evidence="1">
    <location>
        <begin position="21"/>
        <end position="466"/>
    </location>
</feature>
<keyword evidence="2" id="KW-0614">Plasmid</keyword>
<dbReference type="HOGENOM" id="CLU_586359_0_0_0"/>
<evidence type="ECO:0000313" key="3">
    <source>
        <dbReference type="Proteomes" id="UP000001916"/>
    </source>
</evidence>
<organism evidence="2 3">
    <name type="scientific">Allomeiothermus silvanus (strain ATCC 700542 / DSM 9946 / NBRC 106475 / NCIMB 13440 / VI-R2)</name>
    <name type="common">Thermus silvanus</name>
    <dbReference type="NCBI Taxonomy" id="526227"/>
    <lineage>
        <taxon>Bacteria</taxon>
        <taxon>Thermotogati</taxon>
        <taxon>Deinococcota</taxon>
        <taxon>Deinococci</taxon>
        <taxon>Thermales</taxon>
        <taxon>Thermaceae</taxon>
        <taxon>Allomeiothermus</taxon>
    </lineage>
</organism>
<proteinExistence type="predicted"/>
<accession>D7BJN5</accession>
<sequence>MRRLRLIGLLLTLATGGALAGACDTGQVERVGTKTEVNAFGERCLGFELPGDATEANYSVTALSVPYAVGRTLTPLNRGTPVATLDLPVKLESGGVKDVEVDYRNQEVAYLRVNFEVGVQEGTLTRTQGGSSRDIAAIRPGLNITAPWVVGWLGTFGLIGIFAWPNATATSTYDEVVPLNAPPITYSVGGGGGCLAFNGTWDSITVYPNQLQPGRFYELKVGLRCGGLFQGNQAFVGLVAPDLIGLRWERDGAWQNSPFPPGGLGVDHPRYPFSRLLPDNTYLYWEVPTPGYYAHAVAIDTGVFNTKSAPVQPGVSVPYRLRSLTSRIVRDPDSGDSTELSTGYVVYSLPDHPILGPVAVQETYTDSETPTDVTLLRLLPGSDPVEGIKNFTLSDFSLGVNSVTYQTQTQSQNGSTVTRSVPVYNLNPPATHDIVIRTQSAVGCTWEGPKTYYCGSYGRFRNGAWQ</sequence>
<protein>
    <submittedName>
        <fullName evidence="2">Uncharacterized protein</fullName>
    </submittedName>
</protein>
<name>D7BJN5_ALLS1</name>
<gene>
    <name evidence="2" type="ORF">Mesil_3601</name>
</gene>